<dbReference type="EMBL" id="JAMKPW020000044">
    <property type="protein sequence ID" value="KAK8192661.1"/>
    <property type="molecule type" value="Genomic_DNA"/>
</dbReference>
<sequence length="240" mass="26960">MHPLANGSVLVQPWACKAAVSRLCRWPGQAPAYRAFSYLTVGWKWVREQSWPEGLGFISPPPDWLGRSGEEAKKLRIRKPRRDATVEGSLKARAVKRSGWLSELITDRWKALSSLINTLASAPVSEYAPLDIIEVALGGNLQDIQQGTIAGVPCINVDVTSGRCSGRMPEEDLTNQGVLVSECSYQSARISLPRLLYQIKRRDERQWRLYVSRSGEKKHLEQARPPFKMSYLPETVELTT</sequence>
<protein>
    <submittedName>
        <fullName evidence="1">Uncharacterized protein</fullName>
    </submittedName>
</protein>
<evidence type="ECO:0000313" key="1">
    <source>
        <dbReference type="EMBL" id="KAK8192661.1"/>
    </source>
</evidence>
<proteinExistence type="predicted"/>
<organism evidence="1 2">
    <name type="scientific">Zalaria obscura</name>
    <dbReference type="NCBI Taxonomy" id="2024903"/>
    <lineage>
        <taxon>Eukaryota</taxon>
        <taxon>Fungi</taxon>
        <taxon>Dikarya</taxon>
        <taxon>Ascomycota</taxon>
        <taxon>Pezizomycotina</taxon>
        <taxon>Dothideomycetes</taxon>
        <taxon>Dothideomycetidae</taxon>
        <taxon>Dothideales</taxon>
        <taxon>Zalariaceae</taxon>
        <taxon>Zalaria</taxon>
    </lineage>
</organism>
<reference evidence="1" key="1">
    <citation type="submission" date="2024-02" db="EMBL/GenBank/DDBJ databases">
        <title>Metagenome Assembled Genome of Zalaria obscura JY119.</title>
        <authorList>
            <person name="Vighnesh L."/>
            <person name="Jagadeeshwari U."/>
            <person name="Venkata Ramana C."/>
            <person name="Sasikala C."/>
        </authorList>
    </citation>
    <scope>NUCLEOTIDE SEQUENCE</scope>
    <source>
        <strain evidence="1">JY119</strain>
    </source>
</reference>
<keyword evidence="2" id="KW-1185">Reference proteome</keyword>
<dbReference type="Proteomes" id="UP001320706">
    <property type="component" value="Unassembled WGS sequence"/>
</dbReference>
<accession>A0ACC3S389</accession>
<evidence type="ECO:0000313" key="2">
    <source>
        <dbReference type="Proteomes" id="UP001320706"/>
    </source>
</evidence>
<gene>
    <name evidence="1" type="ORF">M8818_007833</name>
</gene>
<comment type="caution">
    <text evidence="1">The sequence shown here is derived from an EMBL/GenBank/DDBJ whole genome shotgun (WGS) entry which is preliminary data.</text>
</comment>
<name>A0ACC3S389_9PEZI</name>